<dbReference type="Proteomes" id="UP000319732">
    <property type="component" value="Unassembled WGS sequence"/>
</dbReference>
<accession>A0A545TZ51</accession>
<comment type="caution">
    <text evidence="1">The sequence shown here is derived from an EMBL/GenBank/DDBJ whole genome shotgun (WGS) entry which is preliminary data.</text>
</comment>
<protein>
    <submittedName>
        <fullName evidence="1">Uncharacterized protein</fullName>
    </submittedName>
</protein>
<sequence>MKPIYDGQTLLRRQVRSSGSAQAGFLQRKCGCGGHTPMGGPCGRCKSGGGNKSGGTAVAAAQGTVDDRFHSQRQLAENNSRMPAPAGRIELARQAVNFEEDPVHRPLIDNYRRATGQPADGVNEFGQRIGPTDAELKYSGILGRVGVAPRWLPPVINRHNAAEAYFNSTPLIDPPGGLTTQFLNEREIEDNFDVEAAIPRPAVQTRNERGRTYCWFDRGVSVTGRTTMDIFSAGPWNFQITGAQADTRFASASCTGRSGPTVIHVDGSPNDRALEEFIRLGELEHENDSERAFLNTIAAYARNVNNLVGDTVYTRVSGADPAGCAANLARLENRDLLTDFVLQLNAATDRRHAGGRHTSSITGLVVNRDCSTVTVTMDAGTL</sequence>
<keyword evidence="2" id="KW-1185">Reference proteome</keyword>
<dbReference type="RefSeq" id="WP_142903500.1">
    <property type="nucleotide sequence ID" value="NZ_ML660090.1"/>
</dbReference>
<evidence type="ECO:0000313" key="1">
    <source>
        <dbReference type="EMBL" id="TQV82484.1"/>
    </source>
</evidence>
<dbReference type="EMBL" id="VHSG01000007">
    <property type="protein sequence ID" value="TQV82484.1"/>
    <property type="molecule type" value="Genomic_DNA"/>
</dbReference>
<name>A0A545TZ51_9GAMM</name>
<proteinExistence type="predicted"/>
<gene>
    <name evidence="1" type="ORF">FKG94_07005</name>
</gene>
<evidence type="ECO:0000313" key="2">
    <source>
        <dbReference type="Proteomes" id="UP000319732"/>
    </source>
</evidence>
<organism evidence="1 2">
    <name type="scientific">Exilibacterium tricleocarpae</name>
    <dbReference type="NCBI Taxonomy" id="2591008"/>
    <lineage>
        <taxon>Bacteria</taxon>
        <taxon>Pseudomonadati</taxon>
        <taxon>Pseudomonadota</taxon>
        <taxon>Gammaproteobacteria</taxon>
        <taxon>Cellvibrionales</taxon>
        <taxon>Cellvibrionaceae</taxon>
        <taxon>Exilibacterium</taxon>
    </lineage>
</organism>
<dbReference type="AlphaFoldDB" id="A0A545TZ51"/>
<reference evidence="1 2" key="1">
    <citation type="submission" date="2019-06" db="EMBL/GenBank/DDBJ databases">
        <title>Whole genome sequence for Cellvibrionaceae sp. R142.</title>
        <authorList>
            <person name="Wang G."/>
        </authorList>
    </citation>
    <scope>NUCLEOTIDE SEQUENCE [LARGE SCALE GENOMIC DNA]</scope>
    <source>
        <strain evidence="1 2">R142</strain>
    </source>
</reference>